<dbReference type="EMBL" id="MU154590">
    <property type="protein sequence ID" value="KAF9493142.1"/>
    <property type="molecule type" value="Genomic_DNA"/>
</dbReference>
<feature type="transmembrane region" description="Helical" evidence="2">
    <location>
        <begin position="150"/>
        <end position="171"/>
    </location>
</feature>
<feature type="region of interest" description="Disordered" evidence="1">
    <location>
        <begin position="269"/>
        <end position="297"/>
    </location>
</feature>
<feature type="compositionally biased region" description="Polar residues" evidence="1">
    <location>
        <begin position="83"/>
        <end position="99"/>
    </location>
</feature>
<keyword evidence="2" id="KW-0812">Transmembrane</keyword>
<keyword evidence="2" id="KW-0472">Membrane</keyword>
<evidence type="ECO:0000256" key="1">
    <source>
        <dbReference type="SAM" id="MobiDB-lite"/>
    </source>
</evidence>
<name>A0A9P5ZTC0_PLEER</name>
<evidence type="ECO:0000313" key="3">
    <source>
        <dbReference type="EMBL" id="KAF9493142.1"/>
    </source>
</evidence>
<dbReference type="Proteomes" id="UP000807025">
    <property type="component" value="Unassembled WGS sequence"/>
</dbReference>
<evidence type="ECO:0000313" key="4">
    <source>
        <dbReference type="Proteomes" id="UP000807025"/>
    </source>
</evidence>
<evidence type="ECO:0000256" key="2">
    <source>
        <dbReference type="SAM" id="Phobius"/>
    </source>
</evidence>
<protein>
    <submittedName>
        <fullName evidence="3">Uncharacterized protein</fullName>
    </submittedName>
</protein>
<dbReference type="AlphaFoldDB" id="A0A9P5ZTC0"/>
<feature type="compositionally biased region" description="Basic and acidic residues" evidence="1">
    <location>
        <begin position="275"/>
        <end position="284"/>
    </location>
</feature>
<keyword evidence="2" id="KW-1133">Transmembrane helix</keyword>
<dbReference type="OrthoDB" id="18487at2759"/>
<reference evidence="3" key="1">
    <citation type="submission" date="2020-11" db="EMBL/GenBank/DDBJ databases">
        <authorList>
            <consortium name="DOE Joint Genome Institute"/>
            <person name="Ahrendt S."/>
            <person name="Riley R."/>
            <person name="Andreopoulos W."/>
            <person name="Labutti K."/>
            <person name="Pangilinan J."/>
            <person name="Ruiz-Duenas F.J."/>
            <person name="Barrasa J.M."/>
            <person name="Sanchez-Garcia M."/>
            <person name="Camarero S."/>
            <person name="Miyauchi S."/>
            <person name="Serrano A."/>
            <person name="Linde D."/>
            <person name="Babiker R."/>
            <person name="Drula E."/>
            <person name="Ayuso-Fernandez I."/>
            <person name="Pacheco R."/>
            <person name="Padilla G."/>
            <person name="Ferreira P."/>
            <person name="Barriuso J."/>
            <person name="Kellner H."/>
            <person name="Castanera R."/>
            <person name="Alfaro M."/>
            <person name="Ramirez L."/>
            <person name="Pisabarro A.G."/>
            <person name="Kuo A."/>
            <person name="Tritt A."/>
            <person name="Lipzen A."/>
            <person name="He G."/>
            <person name="Yan M."/>
            <person name="Ng V."/>
            <person name="Cullen D."/>
            <person name="Martin F."/>
            <person name="Rosso M.-N."/>
            <person name="Henrissat B."/>
            <person name="Hibbett D."/>
            <person name="Martinez A.T."/>
            <person name="Grigoriev I.V."/>
        </authorList>
    </citation>
    <scope>NUCLEOTIDE SEQUENCE</scope>
    <source>
        <strain evidence="3">ATCC 90797</strain>
    </source>
</reference>
<gene>
    <name evidence="3" type="ORF">BDN71DRAFT_1508856</name>
</gene>
<comment type="caution">
    <text evidence="3">The sequence shown here is derived from an EMBL/GenBank/DDBJ whole genome shotgun (WGS) entry which is preliminary data.</text>
</comment>
<keyword evidence="4" id="KW-1185">Reference proteome</keyword>
<accession>A0A9P5ZTC0</accession>
<proteinExistence type="predicted"/>
<feature type="region of interest" description="Disordered" evidence="1">
    <location>
        <begin position="32"/>
        <end position="51"/>
    </location>
</feature>
<organism evidence="3 4">
    <name type="scientific">Pleurotus eryngii</name>
    <name type="common">Boletus of the steppes</name>
    <dbReference type="NCBI Taxonomy" id="5323"/>
    <lineage>
        <taxon>Eukaryota</taxon>
        <taxon>Fungi</taxon>
        <taxon>Dikarya</taxon>
        <taxon>Basidiomycota</taxon>
        <taxon>Agaricomycotina</taxon>
        <taxon>Agaricomycetes</taxon>
        <taxon>Agaricomycetidae</taxon>
        <taxon>Agaricales</taxon>
        <taxon>Pleurotineae</taxon>
        <taxon>Pleurotaceae</taxon>
        <taxon>Pleurotus</taxon>
    </lineage>
</organism>
<feature type="region of interest" description="Disordered" evidence="1">
    <location>
        <begin position="75"/>
        <end position="99"/>
    </location>
</feature>
<sequence length="297" mass="32896">MQAGLRTKCTVVPTSTYRSTICPKCVQSCSSNTFSSLPARAPRPRQRPLPPDLREIAVPQRASRATLRAPVALAQARPPASHAPTTHRSCAQFRSDSSTLDGSPWIRRLPLRAVSMPQPSGTGTAPPLPTITGLDMPTVVMNLGKRALEWWQILLMALGCAFIFLIIVWLFRRRARSTLRRLLLRPLMAQRNVLIRNSPPHPATAPLGGRGGGGGWKWQFGHRKSQRVFYDTQSLPQRTYKITAASQWRKLDVVEKTTTCCWGSTTICGRAMRRPPPDDGHAEEGAGPQDSHQDLRT</sequence>